<evidence type="ECO:0000259" key="3">
    <source>
        <dbReference type="Pfam" id="PF10304"/>
    </source>
</evidence>
<dbReference type="HOGENOM" id="CLU_006300_0_0_1"/>
<organism evidence="5 6">
    <name type="scientific">Ophiostoma piceae (strain UAMH 11346)</name>
    <name type="common">Sap stain fungus</name>
    <dbReference type="NCBI Taxonomy" id="1262450"/>
    <lineage>
        <taxon>Eukaryota</taxon>
        <taxon>Fungi</taxon>
        <taxon>Dikarya</taxon>
        <taxon>Ascomycota</taxon>
        <taxon>Pezizomycotina</taxon>
        <taxon>Sordariomycetes</taxon>
        <taxon>Sordariomycetidae</taxon>
        <taxon>Ophiostomatales</taxon>
        <taxon>Ophiostomataceae</taxon>
        <taxon>Ophiostoma</taxon>
    </lineage>
</organism>
<dbReference type="eggNOG" id="ENOG502SDA6">
    <property type="taxonomic scope" value="Eukaryota"/>
</dbReference>
<dbReference type="Pfam" id="PF10304">
    <property type="entry name" value="RTP1_C2"/>
    <property type="match status" value="1"/>
</dbReference>
<gene>
    <name evidence="5" type="ORF">F503_00270</name>
</gene>
<evidence type="ECO:0000313" key="5">
    <source>
        <dbReference type="EMBL" id="EPE07548.1"/>
    </source>
</evidence>
<dbReference type="InterPro" id="IPR039600">
    <property type="entry name" value="TANGO6/Rtp1"/>
</dbReference>
<dbReference type="EMBL" id="KE148150">
    <property type="protein sequence ID" value="EPE07548.1"/>
    <property type="molecule type" value="Genomic_DNA"/>
</dbReference>
<proteinExistence type="inferred from homology"/>
<dbReference type="GO" id="GO:0009306">
    <property type="term" value="P:protein secretion"/>
    <property type="evidence" value="ECO:0007669"/>
    <property type="project" value="TreeGrafter"/>
</dbReference>
<dbReference type="STRING" id="1262450.S3CM09"/>
<evidence type="ECO:0000256" key="1">
    <source>
        <dbReference type="ARBA" id="ARBA00005724"/>
    </source>
</evidence>
<dbReference type="InterPro" id="IPR019451">
    <property type="entry name" value="Rtp1_C1"/>
</dbReference>
<feature type="domain" description="RNA polymerase II assembly factor Rtp1 C-terminal" evidence="3">
    <location>
        <begin position="847"/>
        <end position="879"/>
    </location>
</feature>
<protein>
    <submittedName>
        <fullName evidence="5">Protein required for cell</fullName>
    </submittedName>
</protein>
<dbReference type="AlphaFoldDB" id="S3CM09"/>
<feature type="region of interest" description="Disordered" evidence="2">
    <location>
        <begin position="693"/>
        <end position="732"/>
    </location>
</feature>
<evidence type="ECO:0000313" key="6">
    <source>
        <dbReference type="Proteomes" id="UP000016923"/>
    </source>
</evidence>
<dbReference type="InterPro" id="IPR019414">
    <property type="entry name" value="Rtp1_C2"/>
</dbReference>
<dbReference type="SUPFAM" id="SSF48371">
    <property type="entry name" value="ARM repeat"/>
    <property type="match status" value="1"/>
</dbReference>
<dbReference type="PANTHER" id="PTHR20959">
    <property type="entry name" value="TRANSPORT AND GOLGI ORGANIZATION PROTEIN 6 FAMILY MEMBER"/>
    <property type="match status" value="1"/>
</dbReference>
<accession>S3CM09</accession>
<comment type="similarity">
    <text evidence="1">Belongs to the Tango6 family.</text>
</comment>
<feature type="compositionally biased region" description="Basic and acidic residues" evidence="2">
    <location>
        <begin position="700"/>
        <end position="723"/>
    </location>
</feature>
<dbReference type="PANTHER" id="PTHR20959:SF1">
    <property type="entry name" value="TRANSPORT AND GOLGI ORGANIZATION PROTEIN 6 HOMOLOG"/>
    <property type="match status" value="1"/>
</dbReference>
<evidence type="ECO:0000259" key="4">
    <source>
        <dbReference type="Pfam" id="PF10363"/>
    </source>
</evidence>
<dbReference type="Proteomes" id="UP000016923">
    <property type="component" value="Unassembled WGS sequence"/>
</dbReference>
<reference evidence="5 6" key="1">
    <citation type="journal article" date="2013" name="BMC Genomics">
        <title>The genome and transcriptome of the pine saprophyte Ophiostoma piceae, and a comparison with the bark beetle-associated pine pathogen Grosmannia clavigera.</title>
        <authorList>
            <person name="Haridas S."/>
            <person name="Wang Y."/>
            <person name="Lim L."/>
            <person name="Massoumi Alamouti S."/>
            <person name="Jackman S."/>
            <person name="Docking R."/>
            <person name="Robertson G."/>
            <person name="Birol I."/>
            <person name="Bohlmann J."/>
            <person name="Breuil C."/>
        </authorList>
    </citation>
    <scope>NUCLEOTIDE SEQUENCE [LARGE SCALE GENOMIC DNA]</scope>
    <source>
        <strain evidence="5 6">UAMH 11346</strain>
    </source>
</reference>
<dbReference type="OMA" id="KRAYGAP"/>
<feature type="domain" description="RNA polymerase II assembly factor Rtp1 C-terminal" evidence="4">
    <location>
        <begin position="575"/>
        <end position="675"/>
    </location>
</feature>
<keyword evidence="6" id="KW-1185">Reference proteome</keyword>
<dbReference type="InterPro" id="IPR016024">
    <property type="entry name" value="ARM-type_fold"/>
</dbReference>
<evidence type="ECO:0000256" key="2">
    <source>
        <dbReference type="SAM" id="MobiDB-lite"/>
    </source>
</evidence>
<feature type="compositionally biased region" description="Polar residues" evidence="2">
    <location>
        <begin position="917"/>
        <end position="927"/>
    </location>
</feature>
<dbReference type="VEuPathDB" id="FungiDB:F503_00270"/>
<dbReference type="OrthoDB" id="39591at2759"/>
<name>S3CM09_OPHP1</name>
<sequence>MDAPAPVNDAREAQKTLIETLTGLGTALVDPSTPDRNAVEQQLSDLLQRTRAVALLPALNAVIVPGRVPDAARIEFMSQLAMLPMRRDGVRATLEFVFSVHPSNSGQSSEAAQPQKEGAQITPEALKMATRLLASPAQRVTAENWFHVIAPQLLELLDGRDGLDLAKVAAYVIGFGILGRRSFGAPAMPGWVNFAEPMLRSIDPTTSQGRSTIADDEVVDLRKNAAAVLVSDGDVAQGLRRLQTLIISHPNPGLTRRLLSAVVLPLWALSSWTNATKRCEEDYCLPARNLLKIYLKISTNPDKAMPIVRDLLFEGRRDAGKSPQWEYQLKDATGSSICIVSAPDTPPHPAEVLQTRWNEIGPKSDALIDLLASISTDDEDISSVFLDLFSRWLVSRKPKHKPAPGIVLIKEEDGDDTKMDVESNPLADVLEGSILQKMMEKFPEKLAGKPDHIFELVEGLLRQVDSDSLAEDETLPVCLSLLNLVVTSPGFRRARADAKAVQSIERSLEKIGQASGSDAVDENAKTAKNLLLFLKYRDELEDPDAQGSGAPTATSKQQVEDRKTYSLAMSYIMQADSPPPVRSEGIALLQGLIQTNSSVLDISSMLVLMSSLLDENEDYVNLRVIKIFSLIANRHPKSTTKELLDHYVDAAETKSVDTRLRFGEALLQVVQRLGATFAGETAQQVGETLLETAGRRGHRAKTEAKQAREARMQEMKNKRKPADDAGDDDPMDLDEALLSEEEKQKNEILGRIVEGWGSKRGSEDVRIRASALSILGTGIEVNIGGLGATLASGAVDLSLYILTMETELEKGILRRAAIILILSFVRALHEAREANRRLGFGLTQQSQDDILRILRYVAGTDEDGLVKQHAIDVIESLENWQMTSLMPRDSENSATGPFGGLAKLAGLSINPANIGTSVRSPSASETINGRPRIEEIE</sequence>
<feature type="region of interest" description="Disordered" evidence="2">
    <location>
        <begin position="917"/>
        <end position="937"/>
    </location>
</feature>
<dbReference type="Pfam" id="PF10363">
    <property type="entry name" value="RTP1_C1"/>
    <property type="match status" value="1"/>
</dbReference>